<dbReference type="Gene3D" id="3.40.630.30">
    <property type="match status" value="1"/>
</dbReference>
<dbReference type="Proteomes" id="UP000251002">
    <property type="component" value="Unassembled WGS sequence"/>
</dbReference>
<dbReference type="InterPro" id="IPR000182">
    <property type="entry name" value="GNAT_dom"/>
</dbReference>
<dbReference type="EMBL" id="QLZR01000002">
    <property type="protein sequence ID" value="RAZ78930.1"/>
    <property type="molecule type" value="Genomic_DNA"/>
</dbReference>
<keyword evidence="2" id="KW-0808">Transferase</keyword>
<dbReference type="RefSeq" id="WP_112222384.1">
    <property type="nucleotide sequence ID" value="NZ_CP047673.1"/>
</dbReference>
<evidence type="ECO:0000313" key="2">
    <source>
        <dbReference type="EMBL" id="RAZ78930.1"/>
    </source>
</evidence>
<dbReference type="GO" id="GO:0016747">
    <property type="term" value="F:acyltransferase activity, transferring groups other than amino-acyl groups"/>
    <property type="evidence" value="ECO:0007669"/>
    <property type="project" value="InterPro"/>
</dbReference>
<name>A0A365L0H0_9BACL</name>
<dbReference type="AlphaFoldDB" id="A0A365L0H0"/>
<sequence length="107" mass="12295">MTTEVIYRIAVGEDRNNLYPLAKSLATSFEVNEEDFSNVFNSLVEDNNIDLLVAEKDHELIGYVFVLHHPAFYANGTISWVEELFVSEEYRGQNIGKYLMEEAEKLS</sequence>
<gene>
    <name evidence="2" type="ORF">DP120_04755</name>
</gene>
<dbReference type="SUPFAM" id="SSF55729">
    <property type="entry name" value="Acyl-CoA N-acyltransferases (Nat)"/>
    <property type="match status" value="1"/>
</dbReference>
<evidence type="ECO:0000259" key="1">
    <source>
        <dbReference type="PROSITE" id="PS51186"/>
    </source>
</evidence>
<evidence type="ECO:0000313" key="3">
    <source>
        <dbReference type="Proteomes" id="UP000251002"/>
    </source>
</evidence>
<proteinExistence type="predicted"/>
<dbReference type="PROSITE" id="PS51186">
    <property type="entry name" value="GNAT"/>
    <property type="match status" value="1"/>
</dbReference>
<keyword evidence="3" id="KW-1185">Reference proteome</keyword>
<feature type="domain" description="N-acetyltransferase" evidence="1">
    <location>
        <begin position="5"/>
        <end position="107"/>
    </location>
</feature>
<organism evidence="2 3">
    <name type="scientific">Planococcus halotolerans</name>
    <dbReference type="NCBI Taxonomy" id="2233542"/>
    <lineage>
        <taxon>Bacteria</taxon>
        <taxon>Bacillati</taxon>
        <taxon>Bacillota</taxon>
        <taxon>Bacilli</taxon>
        <taxon>Bacillales</taxon>
        <taxon>Caryophanaceae</taxon>
        <taxon>Planococcus</taxon>
    </lineage>
</organism>
<reference evidence="2 3" key="1">
    <citation type="submission" date="2018-06" db="EMBL/GenBank/DDBJ databases">
        <title>The draft genome sequences of strains SCU63 and S1.</title>
        <authorList>
            <person name="Gan L."/>
        </authorList>
    </citation>
    <scope>NUCLEOTIDE SEQUENCE [LARGE SCALE GENOMIC DNA]</scope>
    <source>
        <strain evidence="2 3">SCU63</strain>
    </source>
</reference>
<comment type="caution">
    <text evidence="2">The sequence shown here is derived from an EMBL/GenBank/DDBJ whole genome shotgun (WGS) entry which is preliminary data.</text>
</comment>
<dbReference type="Pfam" id="PF00583">
    <property type="entry name" value="Acetyltransf_1"/>
    <property type="match status" value="1"/>
</dbReference>
<protein>
    <submittedName>
        <fullName evidence="2">GNAT family N-acetyltransferase</fullName>
    </submittedName>
</protein>
<accession>A0A365L0H0</accession>
<dbReference type="CDD" id="cd04301">
    <property type="entry name" value="NAT_SF"/>
    <property type="match status" value="1"/>
</dbReference>
<dbReference type="InterPro" id="IPR016181">
    <property type="entry name" value="Acyl_CoA_acyltransferase"/>
</dbReference>